<feature type="coiled-coil region" evidence="1">
    <location>
        <begin position="1"/>
        <end position="52"/>
    </location>
</feature>
<dbReference type="Gene3D" id="6.10.250.3110">
    <property type="match status" value="1"/>
</dbReference>
<dbReference type="PhylomeDB" id="A7TB90"/>
<dbReference type="EMBL" id="DS474906">
    <property type="protein sequence ID" value="EDO26724.1"/>
    <property type="molecule type" value="Genomic_DNA"/>
</dbReference>
<dbReference type="AlphaFoldDB" id="A7TB90"/>
<dbReference type="GO" id="GO:0006995">
    <property type="term" value="P:cellular response to nitrogen starvation"/>
    <property type="evidence" value="ECO:0000318"/>
    <property type="project" value="GO_Central"/>
</dbReference>
<gene>
    <name evidence="4" type="ORF">NEMVEDRAFT_v1g224778</name>
</gene>
<dbReference type="STRING" id="45351.A7TB90"/>
<dbReference type="PANTHER" id="PTHR12768:SF4">
    <property type="entry name" value="BECLIN-1"/>
    <property type="match status" value="1"/>
</dbReference>
<dbReference type="InParanoid" id="A7TB90"/>
<dbReference type="InterPro" id="IPR038274">
    <property type="entry name" value="Atg6/Beclin_C_sf"/>
</dbReference>
<evidence type="ECO:0000256" key="1">
    <source>
        <dbReference type="SAM" id="Coils"/>
    </source>
</evidence>
<dbReference type="PANTHER" id="PTHR12768">
    <property type="entry name" value="BECLIN 1"/>
    <property type="match status" value="1"/>
</dbReference>
<feature type="non-terminal residue" evidence="4">
    <location>
        <position position="1"/>
    </location>
</feature>
<sequence length="260" mass="29039">SESLSKELEDLQKEEEELINRLDEVEQERHDVSEALKKEKEISKQLEEAEKAYYTEYCEYQRELLDFEDEKQSVDNQMMYAQAQLDKLKKTNVFNSTGIPYMVRHNGHFGTINNFRLGRLPSVPVSTGPYKKWKHCDGPGGVPEIRGNSTTRNDELLNSLAAAVQTLTAEVQSLKADHASSRQSHSLPPSDVASPSRSSKDVSPRRATTVTLPELRAMDDLADAADRRVAHVLPIASSESDEEADMGALASSPLRKPNKA</sequence>
<dbReference type="GO" id="GO:0043548">
    <property type="term" value="F:phosphatidylinositol 3-kinase binding"/>
    <property type="evidence" value="ECO:0000318"/>
    <property type="project" value="GO_Central"/>
</dbReference>
<organism evidence="4 5">
    <name type="scientific">Nematostella vectensis</name>
    <name type="common">Starlet sea anemone</name>
    <dbReference type="NCBI Taxonomy" id="45351"/>
    <lineage>
        <taxon>Eukaryota</taxon>
        <taxon>Metazoa</taxon>
        <taxon>Cnidaria</taxon>
        <taxon>Anthozoa</taxon>
        <taxon>Hexacorallia</taxon>
        <taxon>Actiniaria</taxon>
        <taxon>Edwardsiidae</taxon>
        <taxon>Nematostella</taxon>
    </lineage>
</organism>
<keyword evidence="1" id="KW-0175">Coiled coil</keyword>
<evidence type="ECO:0000259" key="3">
    <source>
        <dbReference type="Pfam" id="PF17675"/>
    </source>
</evidence>
<dbReference type="eggNOG" id="KOG2751">
    <property type="taxonomic scope" value="Eukaryota"/>
</dbReference>
<feature type="compositionally biased region" description="Polar residues" evidence="2">
    <location>
        <begin position="181"/>
        <end position="197"/>
    </location>
</feature>
<dbReference type="GO" id="GO:0030674">
    <property type="term" value="F:protein-macromolecule adaptor activity"/>
    <property type="evidence" value="ECO:0000318"/>
    <property type="project" value="GO_Central"/>
</dbReference>
<protein>
    <recommendedName>
        <fullName evidence="3">Atg6/beclin coiled-coil domain-containing protein</fullName>
    </recommendedName>
</protein>
<keyword evidence="5" id="KW-1185">Reference proteome</keyword>
<reference evidence="4 5" key="1">
    <citation type="journal article" date="2007" name="Science">
        <title>Sea anemone genome reveals ancestral eumetazoan gene repertoire and genomic organization.</title>
        <authorList>
            <person name="Putnam N.H."/>
            <person name="Srivastava M."/>
            <person name="Hellsten U."/>
            <person name="Dirks B."/>
            <person name="Chapman J."/>
            <person name="Salamov A."/>
            <person name="Terry A."/>
            <person name="Shapiro H."/>
            <person name="Lindquist E."/>
            <person name="Kapitonov V.V."/>
            <person name="Jurka J."/>
            <person name="Genikhovich G."/>
            <person name="Grigoriev I.V."/>
            <person name="Lucas S.M."/>
            <person name="Steele R.E."/>
            <person name="Finnerty J.R."/>
            <person name="Technau U."/>
            <person name="Martindale M.Q."/>
            <person name="Rokhsar D.S."/>
        </authorList>
    </citation>
    <scope>NUCLEOTIDE SEQUENCE [LARGE SCALE GENOMIC DNA]</scope>
    <source>
        <strain evidence="5">CH2 X CH6</strain>
    </source>
</reference>
<dbReference type="Gene3D" id="1.10.418.40">
    <property type="entry name" value="Autophagy protein 6/Beclin 1"/>
    <property type="match status" value="1"/>
</dbReference>
<accession>A7TB90</accession>
<dbReference type="GO" id="GO:0045324">
    <property type="term" value="P:late endosome to vacuole transport"/>
    <property type="evidence" value="ECO:0000318"/>
    <property type="project" value="GO_Central"/>
</dbReference>
<dbReference type="InterPro" id="IPR007243">
    <property type="entry name" value="Atg6/Beclin"/>
</dbReference>
<feature type="non-terminal residue" evidence="4">
    <location>
        <position position="260"/>
    </location>
</feature>
<feature type="domain" description="Atg6/beclin coiled-coil" evidence="3">
    <location>
        <begin position="2"/>
        <end position="85"/>
    </location>
</feature>
<dbReference type="Pfam" id="PF17675">
    <property type="entry name" value="APG6_N"/>
    <property type="match status" value="1"/>
</dbReference>
<dbReference type="InterPro" id="IPR041691">
    <property type="entry name" value="Atg6/beclin_CC"/>
</dbReference>
<dbReference type="GO" id="GO:0034272">
    <property type="term" value="C:phosphatidylinositol 3-kinase complex, class III, type II"/>
    <property type="evidence" value="ECO:0000318"/>
    <property type="project" value="GO_Central"/>
</dbReference>
<dbReference type="GO" id="GO:0000045">
    <property type="term" value="P:autophagosome assembly"/>
    <property type="evidence" value="ECO:0000318"/>
    <property type="project" value="GO_Central"/>
</dbReference>
<proteinExistence type="predicted"/>
<dbReference type="Proteomes" id="UP000001593">
    <property type="component" value="Unassembled WGS sequence"/>
</dbReference>
<evidence type="ECO:0000313" key="4">
    <source>
        <dbReference type="EMBL" id="EDO26724.1"/>
    </source>
</evidence>
<evidence type="ECO:0000313" key="5">
    <source>
        <dbReference type="Proteomes" id="UP000001593"/>
    </source>
</evidence>
<feature type="region of interest" description="Disordered" evidence="2">
    <location>
        <begin position="234"/>
        <end position="260"/>
    </location>
</feature>
<dbReference type="GO" id="GO:0034271">
    <property type="term" value="C:phosphatidylinositol 3-kinase complex, class III, type I"/>
    <property type="evidence" value="ECO:0000318"/>
    <property type="project" value="GO_Central"/>
</dbReference>
<dbReference type="HOGENOM" id="CLU_1071892_0_0_1"/>
<dbReference type="GO" id="GO:0000407">
    <property type="term" value="C:phagophore assembly site"/>
    <property type="evidence" value="ECO:0000318"/>
    <property type="project" value="GO_Central"/>
</dbReference>
<dbReference type="GO" id="GO:0000423">
    <property type="term" value="P:mitophagy"/>
    <property type="evidence" value="ECO:0000318"/>
    <property type="project" value="GO_Central"/>
</dbReference>
<name>A7TB90_NEMVE</name>
<evidence type="ECO:0000256" key="2">
    <source>
        <dbReference type="SAM" id="MobiDB-lite"/>
    </source>
</evidence>
<feature type="region of interest" description="Disordered" evidence="2">
    <location>
        <begin position="174"/>
        <end position="213"/>
    </location>
</feature>